<evidence type="ECO:0000313" key="3">
    <source>
        <dbReference type="EMBL" id="RIA84469.1"/>
    </source>
</evidence>
<dbReference type="PANTHER" id="PTHR31605:SF0">
    <property type="entry name" value="GLYCEROL-3-PHOSPHATE O-ACYLTRANSFERASE 1"/>
    <property type="match status" value="1"/>
</dbReference>
<feature type="transmembrane region" description="Helical" evidence="1">
    <location>
        <begin position="419"/>
        <end position="437"/>
    </location>
</feature>
<evidence type="ECO:0000313" key="4">
    <source>
        <dbReference type="Proteomes" id="UP000265703"/>
    </source>
</evidence>
<gene>
    <name evidence="3" type="ORF">C1645_832214</name>
</gene>
<dbReference type="SMART" id="SM00563">
    <property type="entry name" value="PlsC"/>
    <property type="match status" value="1"/>
</dbReference>
<dbReference type="OrthoDB" id="1044435at2759"/>
<name>A0A397SHT2_9GLOM</name>
<dbReference type="Pfam" id="PF01553">
    <property type="entry name" value="Acyltransferase"/>
    <property type="match status" value="1"/>
</dbReference>
<dbReference type="GO" id="GO:0016287">
    <property type="term" value="F:glycerone-phosphate O-acyltransferase activity"/>
    <property type="evidence" value="ECO:0007669"/>
    <property type="project" value="TreeGrafter"/>
</dbReference>
<dbReference type="InterPro" id="IPR002123">
    <property type="entry name" value="Plipid/glycerol_acylTrfase"/>
</dbReference>
<keyword evidence="1" id="KW-1133">Transmembrane helix</keyword>
<comment type="caution">
    <text evidence="3">The sequence shown here is derived from an EMBL/GenBank/DDBJ whole genome shotgun (WGS) entry which is preliminary data.</text>
</comment>
<organism evidence="3 4">
    <name type="scientific">Glomus cerebriforme</name>
    <dbReference type="NCBI Taxonomy" id="658196"/>
    <lineage>
        <taxon>Eukaryota</taxon>
        <taxon>Fungi</taxon>
        <taxon>Fungi incertae sedis</taxon>
        <taxon>Mucoromycota</taxon>
        <taxon>Glomeromycotina</taxon>
        <taxon>Glomeromycetes</taxon>
        <taxon>Glomerales</taxon>
        <taxon>Glomeraceae</taxon>
        <taxon>Glomus</taxon>
    </lineage>
</organism>
<protein>
    <recommendedName>
        <fullName evidence="2">Phospholipid/glycerol acyltransferase domain-containing protein</fullName>
    </recommendedName>
</protein>
<feature type="domain" description="Phospholipid/glycerol acyltransferase" evidence="2">
    <location>
        <begin position="38"/>
        <end position="172"/>
    </location>
</feature>
<dbReference type="AlphaFoldDB" id="A0A397SHT2"/>
<dbReference type="SUPFAM" id="SSF69593">
    <property type="entry name" value="Glycerol-3-phosphate (1)-acyltransferase"/>
    <property type="match status" value="1"/>
</dbReference>
<dbReference type="InterPro" id="IPR052744">
    <property type="entry name" value="GPAT/DAPAT"/>
</dbReference>
<feature type="transmembrane region" description="Helical" evidence="1">
    <location>
        <begin position="375"/>
        <end position="399"/>
    </location>
</feature>
<reference evidence="3 4" key="1">
    <citation type="submission" date="2018-06" db="EMBL/GenBank/DDBJ databases">
        <title>Comparative genomics reveals the genomic features of Rhizophagus irregularis, R. cerebriforme, R. diaphanum and Gigaspora rosea, and their symbiotic lifestyle signature.</title>
        <authorList>
            <person name="Morin E."/>
            <person name="San Clemente H."/>
            <person name="Chen E.C.H."/>
            <person name="De La Providencia I."/>
            <person name="Hainaut M."/>
            <person name="Kuo A."/>
            <person name="Kohler A."/>
            <person name="Murat C."/>
            <person name="Tang N."/>
            <person name="Roy S."/>
            <person name="Loubradou J."/>
            <person name="Henrissat B."/>
            <person name="Grigoriev I.V."/>
            <person name="Corradi N."/>
            <person name="Roux C."/>
            <person name="Martin F.M."/>
        </authorList>
    </citation>
    <scope>NUCLEOTIDE SEQUENCE [LARGE SCALE GENOMIC DNA]</scope>
    <source>
        <strain evidence="3 4">DAOM 227022</strain>
    </source>
</reference>
<keyword evidence="1" id="KW-0812">Transmembrane</keyword>
<dbReference type="Proteomes" id="UP000265703">
    <property type="component" value="Unassembled WGS sequence"/>
</dbReference>
<evidence type="ECO:0000256" key="1">
    <source>
        <dbReference type="SAM" id="Phobius"/>
    </source>
</evidence>
<dbReference type="GO" id="GO:0004366">
    <property type="term" value="F:glycerol-3-phosphate O-acyltransferase activity"/>
    <property type="evidence" value="ECO:0007669"/>
    <property type="project" value="TreeGrafter"/>
</dbReference>
<sequence>MAPLAYRFVRLLFKASINAFYAIEVDGLENMPPDGCPTILCPNHSNSLTDPILLLSAVPPEKRDMIRMTAKDTFWKKTDFFSLLVKSVGTVPIKRVKDYNAKVDNTAAFKILVETLEEGNCICLFPEGISRYHSQVANFKPGVALIASEVLTRNKDKEDFSIHILTASLVYIHREKFRSNVLVKFNPPIVITPKHQSLLKTITEDGSKRSSEQAINELTNAMEEIVRSSTLDSPDWQTLRIAHTARKLYAGELGTRISLSEYVKLTKKFIDLLAKAKTVEDSNSEGSNNNNNGNSLSDKKEIIVERIDAGNLLNVDTPEGQNEKISHQGVDLAILARDLSAYQDLLDSHGIKDYRVSRPTPLSKSALIFRIHLRVIWAFVLTSLSFPGWILWSPIFIVVKYKEYQIRKLPIEDNFDEIAQYKLLISAILLGPIYFIACFFTLPFILITSWLIPLLMWLTIRWTEDLFQTVRSCLSLTKLLFLPASEYSAIRTVRENIRAKVKKLAINELGLPENPESLINKARPRGMGYFSIRRRRNKDYNEVLRLWDVSAYE</sequence>
<keyword evidence="4" id="KW-1185">Reference proteome</keyword>
<proteinExistence type="predicted"/>
<keyword evidence="1" id="KW-0472">Membrane</keyword>
<accession>A0A397SHT2</accession>
<dbReference type="EMBL" id="QKYT01000490">
    <property type="protein sequence ID" value="RIA84469.1"/>
    <property type="molecule type" value="Genomic_DNA"/>
</dbReference>
<dbReference type="GO" id="GO:0008654">
    <property type="term" value="P:phospholipid biosynthetic process"/>
    <property type="evidence" value="ECO:0007669"/>
    <property type="project" value="TreeGrafter"/>
</dbReference>
<dbReference type="PANTHER" id="PTHR31605">
    <property type="entry name" value="GLYCEROL-3-PHOSPHATE O-ACYLTRANSFERASE 1"/>
    <property type="match status" value="1"/>
</dbReference>
<evidence type="ECO:0000259" key="2">
    <source>
        <dbReference type="SMART" id="SM00563"/>
    </source>
</evidence>